<dbReference type="EMBL" id="SGPK01000048">
    <property type="protein sequence ID" value="THH09950.1"/>
    <property type="molecule type" value="Genomic_DNA"/>
</dbReference>
<dbReference type="SUPFAM" id="SSF49764">
    <property type="entry name" value="HSP20-like chaperones"/>
    <property type="match status" value="1"/>
</dbReference>
<evidence type="ECO:0000256" key="3">
    <source>
        <dbReference type="RuleBase" id="RU003616"/>
    </source>
</evidence>
<keyword evidence="1" id="KW-0346">Stress response</keyword>
<evidence type="ECO:0000256" key="2">
    <source>
        <dbReference type="PROSITE-ProRule" id="PRU00285"/>
    </source>
</evidence>
<keyword evidence="7" id="KW-1185">Reference proteome</keyword>
<feature type="region of interest" description="Disordered" evidence="4">
    <location>
        <begin position="27"/>
        <end position="53"/>
    </location>
</feature>
<comment type="similarity">
    <text evidence="2 3">Belongs to the small heat shock protein (HSP20) family.</text>
</comment>
<evidence type="ECO:0000259" key="5">
    <source>
        <dbReference type="PROSITE" id="PS01031"/>
    </source>
</evidence>
<evidence type="ECO:0000256" key="1">
    <source>
        <dbReference type="ARBA" id="ARBA00023016"/>
    </source>
</evidence>
<evidence type="ECO:0000256" key="4">
    <source>
        <dbReference type="SAM" id="MobiDB-lite"/>
    </source>
</evidence>
<reference evidence="6 7" key="1">
    <citation type="submission" date="2019-02" db="EMBL/GenBank/DDBJ databases">
        <title>Genome sequencing of the rare red list fungi Phellinidium pouzarii.</title>
        <authorList>
            <person name="Buettner E."/>
            <person name="Kellner H."/>
        </authorList>
    </citation>
    <scope>NUCLEOTIDE SEQUENCE [LARGE SCALE GENOMIC DNA]</scope>
    <source>
        <strain evidence="6 7">DSM 108285</strain>
    </source>
</reference>
<organism evidence="6 7">
    <name type="scientific">Phellinidium pouzarii</name>
    <dbReference type="NCBI Taxonomy" id="167371"/>
    <lineage>
        <taxon>Eukaryota</taxon>
        <taxon>Fungi</taxon>
        <taxon>Dikarya</taxon>
        <taxon>Basidiomycota</taxon>
        <taxon>Agaricomycotina</taxon>
        <taxon>Agaricomycetes</taxon>
        <taxon>Hymenochaetales</taxon>
        <taxon>Hymenochaetaceae</taxon>
        <taxon>Phellinidium</taxon>
    </lineage>
</organism>
<comment type="caution">
    <text evidence="6">The sequence shown here is derived from an EMBL/GenBank/DDBJ whole genome shotgun (WGS) entry which is preliminary data.</text>
</comment>
<dbReference type="CDD" id="cd06464">
    <property type="entry name" value="ACD_sHsps-like"/>
    <property type="match status" value="1"/>
</dbReference>
<dbReference type="Pfam" id="PF00011">
    <property type="entry name" value="HSP20"/>
    <property type="match status" value="1"/>
</dbReference>
<feature type="compositionally biased region" description="Basic and acidic residues" evidence="4">
    <location>
        <begin position="33"/>
        <end position="45"/>
    </location>
</feature>
<feature type="domain" description="SHSP" evidence="5">
    <location>
        <begin position="46"/>
        <end position="159"/>
    </location>
</feature>
<dbReference type="PANTHER" id="PTHR11527">
    <property type="entry name" value="HEAT-SHOCK PROTEIN 20 FAMILY MEMBER"/>
    <property type="match status" value="1"/>
</dbReference>
<name>A0A4S4LJ75_9AGAM</name>
<evidence type="ECO:0000313" key="7">
    <source>
        <dbReference type="Proteomes" id="UP000308199"/>
    </source>
</evidence>
<dbReference type="InterPro" id="IPR031107">
    <property type="entry name" value="Small_HSP"/>
</dbReference>
<dbReference type="PROSITE" id="PS01031">
    <property type="entry name" value="SHSP"/>
    <property type="match status" value="1"/>
</dbReference>
<protein>
    <recommendedName>
        <fullName evidence="5">SHSP domain-containing protein</fullName>
    </recommendedName>
</protein>
<dbReference type="Gene3D" id="2.60.40.790">
    <property type="match status" value="1"/>
</dbReference>
<dbReference type="AlphaFoldDB" id="A0A4S4LJ75"/>
<gene>
    <name evidence="6" type="ORF">EW145_g1659</name>
</gene>
<dbReference type="InterPro" id="IPR002068">
    <property type="entry name" value="A-crystallin/Hsp20_dom"/>
</dbReference>
<accession>A0A4S4LJ75</accession>
<dbReference type="Proteomes" id="UP000308199">
    <property type="component" value="Unassembled WGS sequence"/>
</dbReference>
<sequence length="159" mass="18041">MSSFYYYEPFFSINDFHRLFEDTGVSRSAQRSRRSDADQHSELQSRSRSGFQPRMDIIESPEANLLTATIELPGLKKENIAIDVHNNRLIVSGERTLGTDVNEEGFIHRERQTGRFSRALPLPTGTQTNEIKASMEDGVLTIIFPKTSPEQAPKKIDIV</sequence>
<dbReference type="InterPro" id="IPR008978">
    <property type="entry name" value="HSP20-like_chaperone"/>
</dbReference>
<dbReference type="OrthoDB" id="1431247at2759"/>
<evidence type="ECO:0000313" key="6">
    <source>
        <dbReference type="EMBL" id="THH09950.1"/>
    </source>
</evidence>
<proteinExistence type="inferred from homology"/>